<comment type="similarity">
    <text evidence="4">Belongs to the GAS2 family.</text>
</comment>
<feature type="compositionally biased region" description="Polar residues" evidence="5">
    <location>
        <begin position="381"/>
        <end position="399"/>
    </location>
</feature>
<evidence type="ECO:0000256" key="4">
    <source>
        <dbReference type="ARBA" id="ARBA00038441"/>
    </source>
</evidence>
<dbReference type="GO" id="GO:0051015">
    <property type="term" value="F:actin filament binding"/>
    <property type="evidence" value="ECO:0007669"/>
    <property type="project" value="TreeGrafter"/>
</dbReference>
<feature type="region of interest" description="Disordered" evidence="5">
    <location>
        <begin position="661"/>
        <end position="710"/>
    </location>
</feature>
<dbReference type="Gene3D" id="3.30.920.20">
    <property type="entry name" value="Gas2-like domain"/>
    <property type="match status" value="1"/>
</dbReference>
<evidence type="ECO:0000259" key="7">
    <source>
        <dbReference type="PROSITE" id="PS51460"/>
    </source>
</evidence>
<reference evidence="8" key="1">
    <citation type="journal article" date="2016" name="Ticks Tick Borne Dis.">
        <title>De novo assembly and annotation of the salivary gland transcriptome of Rhipicephalus appendiculatus male and female ticks during blood feeding.</title>
        <authorList>
            <person name="de Castro M.H."/>
            <person name="de Klerk D."/>
            <person name="Pienaar R."/>
            <person name="Latif A.A."/>
            <person name="Rees D.J."/>
            <person name="Mans B.J."/>
        </authorList>
    </citation>
    <scope>NUCLEOTIDE SEQUENCE</scope>
    <source>
        <tissue evidence="8">Salivary glands</tissue>
    </source>
</reference>
<sequence>MCSAAYELGAVRLEIRPLRPFKSSEEYLWAMKEDLAEWMNTLYGLKLTPETFLESLDDGVTLCRHANKVLEAARREGRLAALKLPDRDVVYRPDVQRGTFQARDNVSNFIAFCRALDIKECLLFETEDLVMRKNERSFILCLLEVARRGARLGMLAPLLVQFEQEIDAELEHECDSDEEPPPPRPQIITNDLRSLHERVVDLLNRCTCPSQFPMIRVADGKYRIGDTKVLIFVRILRSHVMVRVGGGWDTLEHYLDKHDPCRCRSGHRTSTSAKLTMTAGKGGSPTMQVTYNRPPAPSYSYGSTSPLMSHRGLPHNNSLTGDHDRDLTPSRISHCSDDSTSSSSGGCGVPADSSSETSEGEFAKTPGGSRKCSPRKIAKTGNVTPQPGEFGSTNGSSPWKMTPPERPDSAGGRSHDVVDSGAASADESYASSASPSASPAKTNGTTSSPRHSISGVGSRQTPPPPSAKSRIPYLAAPHRATSSENLTTNGTTSPTPQHHQQQQMTKQQATTNGRVRQSSTPPNPHARRRSVDAGLATLPRSRSHSSEGSMTADKAFLTRGVPGRCSWRSPPPVRTSPRSSSDGNKTWAFRQRGSSRPALTPDLFTEPGSKRSAVHSSPTKSQRPNVISPLLQELLREKDLDSDDKILKKMEFIVNHYRSRLDKGDCGDANGSSTLPKASHTAPTSPDSFCSPPCRRRGSKIPMATYYDRD</sequence>
<dbReference type="InterPro" id="IPR003108">
    <property type="entry name" value="GAR_dom"/>
</dbReference>
<dbReference type="SMART" id="SM00243">
    <property type="entry name" value="GAS2"/>
    <property type="match status" value="1"/>
</dbReference>
<feature type="compositionally biased region" description="Low complexity" evidence="5">
    <location>
        <begin position="491"/>
        <end position="511"/>
    </location>
</feature>
<dbReference type="SMR" id="A0A131YX91"/>
<dbReference type="InterPro" id="IPR036872">
    <property type="entry name" value="CH_dom_sf"/>
</dbReference>
<evidence type="ECO:0000313" key="8">
    <source>
        <dbReference type="EMBL" id="JAP82796.1"/>
    </source>
</evidence>
<feature type="compositionally biased region" description="Low complexity" evidence="5">
    <location>
        <begin position="420"/>
        <end position="440"/>
    </location>
</feature>
<evidence type="ECO:0000259" key="6">
    <source>
        <dbReference type="PROSITE" id="PS50021"/>
    </source>
</evidence>
<dbReference type="GO" id="GO:0008017">
    <property type="term" value="F:microtubule binding"/>
    <property type="evidence" value="ECO:0007669"/>
    <property type="project" value="InterPro"/>
</dbReference>
<dbReference type="GO" id="GO:0005884">
    <property type="term" value="C:actin filament"/>
    <property type="evidence" value="ECO:0007669"/>
    <property type="project" value="TreeGrafter"/>
</dbReference>
<dbReference type="InterPro" id="IPR036534">
    <property type="entry name" value="GAR_dom_sf"/>
</dbReference>
<feature type="compositionally biased region" description="Polar residues" evidence="5">
    <location>
        <begin position="441"/>
        <end position="460"/>
    </location>
</feature>
<name>A0A131YX91_RHIAP</name>
<feature type="compositionally biased region" description="Basic and acidic residues" evidence="5">
    <location>
        <begin position="403"/>
        <end position="418"/>
    </location>
</feature>
<feature type="domain" description="GAR" evidence="7">
    <location>
        <begin position="190"/>
        <end position="262"/>
    </location>
</feature>
<dbReference type="PROSITE" id="PS50021">
    <property type="entry name" value="CH"/>
    <property type="match status" value="1"/>
</dbReference>
<feature type="compositionally biased region" description="Low complexity" evidence="5">
    <location>
        <begin position="330"/>
        <end position="344"/>
    </location>
</feature>
<accession>A0A131YX91</accession>
<dbReference type="Pfam" id="PF00307">
    <property type="entry name" value="CH"/>
    <property type="match status" value="1"/>
</dbReference>
<dbReference type="Gene3D" id="1.10.418.10">
    <property type="entry name" value="Calponin-like domain"/>
    <property type="match status" value="1"/>
</dbReference>
<dbReference type="GO" id="GO:0035371">
    <property type="term" value="C:microtubule plus-end"/>
    <property type="evidence" value="ECO:0007669"/>
    <property type="project" value="TreeGrafter"/>
</dbReference>
<feature type="region of interest" description="Disordered" evidence="5">
    <location>
        <begin position="265"/>
        <end position="627"/>
    </location>
</feature>
<evidence type="ECO:0000256" key="5">
    <source>
        <dbReference type="SAM" id="MobiDB-lite"/>
    </source>
</evidence>
<organism evidence="8">
    <name type="scientific">Rhipicephalus appendiculatus</name>
    <name type="common">Brown ear tick</name>
    <dbReference type="NCBI Taxonomy" id="34631"/>
    <lineage>
        <taxon>Eukaryota</taxon>
        <taxon>Metazoa</taxon>
        <taxon>Ecdysozoa</taxon>
        <taxon>Arthropoda</taxon>
        <taxon>Chelicerata</taxon>
        <taxon>Arachnida</taxon>
        <taxon>Acari</taxon>
        <taxon>Parasitiformes</taxon>
        <taxon>Ixodida</taxon>
        <taxon>Ixodoidea</taxon>
        <taxon>Ixodidae</taxon>
        <taxon>Rhipicephalinae</taxon>
        <taxon>Rhipicephalus</taxon>
        <taxon>Rhipicephalus</taxon>
    </lineage>
</organism>
<protein>
    <submittedName>
        <fullName evidence="8">Microtubule</fullName>
    </submittedName>
</protein>
<keyword evidence="3" id="KW-0206">Cytoskeleton</keyword>
<dbReference type="SUPFAM" id="SSF47576">
    <property type="entry name" value="Calponin-homology domain, CH-domain"/>
    <property type="match status" value="1"/>
</dbReference>
<dbReference type="GO" id="GO:0051764">
    <property type="term" value="P:actin crosslink formation"/>
    <property type="evidence" value="ECO:0007669"/>
    <property type="project" value="TreeGrafter"/>
</dbReference>
<dbReference type="GO" id="GO:0001578">
    <property type="term" value="P:microtubule bundle formation"/>
    <property type="evidence" value="ECO:0007669"/>
    <property type="project" value="TreeGrafter"/>
</dbReference>
<evidence type="ECO:0000256" key="2">
    <source>
        <dbReference type="ARBA" id="ARBA00022490"/>
    </source>
</evidence>
<dbReference type="SMART" id="SM00033">
    <property type="entry name" value="CH"/>
    <property type="match status" value="1"/>
</dbReference>
<dbReference type="GO" id="GO:0001725">
    <property type="term" value="C:stress fiber"/>
    <property type="evidence" value="ECO:0007669"/>
    <property type="project" value="TreeGrafter"/>
</dbReference>
<dbReference type="PROSITE" id="PS51460">
    <property type="entry name" value="GAR"/>
    <property type="match status" value="1"/>
</dbReference>
<evidence type="ECO:0000256" key="1">
    <source>
        <dbReference type="ARBA" id="ARBA00004245"/>
    </source>
</evidence>
<feature type="compositionally biased region" description="Polar residues" evidence="5">
    <location>
        <begin position="480"/>
        <end position="490"/>
    </location>
</feature>
<evidence type="ECO:0000256" key="3">
    <source>
        <dbReference type="ARBA" id="ARBA00023212"/>
    </source>
</evidence>
<dbReference type="GO" id="GO:0031110">
    <property type="term" value="P:regulation of microtubule polymerization or depolymerization"/>
    <property type="evidence" value="ECO:0007669"/>
    <property type="project" value="TreeGrafter"/>
</dbReference>
<comment type="subcellular location">
    <subcellularLocation>
        <location evidence="1">Cytoplasm</location>
        <location evidence="1">Cytoskeleton</location>
    </subcellularLocation>
</comment>
<feature type="compositionally biased region" description="Polar residues" evidence="5">
    <location>
        <begin position="670"/>
        <end position="688"/>
    </location>
</feature>
<feature type="domain" description="Calponin-homology (CH)" evidence="6">
    <location>
        <begin position="29"/>
        <end position="150"/>
    </location>
</feature>
<dbReference type="EMBL" id="GEDV01005761">
    <property type="protein sequence ID" value="JAP82796.1"/>
    <property type="molecule type" value="Transcribed_RNA"/>
</dbReference>
<dbReference type="PANTHER" id="PTHR46756:SF18">
    <property type="entry name" value="GAS2-LIKE PROTEIN PICKLED EGGS"/>
    <property type="match status" value="1"/>
</dbReference>
<dbReference type="InterPro" id="IPR001715">
    <property type="entry name" value="CH_dom"/>
</dbReference>
<dbReference type="Pfam" id="PF02187">
    <property type="entry name" value="GAS2"/>
    <property type="match status" value="1"/>
</dbReference>
<feature type="compositionally biased region" description="Polar residues" evidence="5">
    <location>
        <begin position="614"/>
        <end position="625"/>
    </location>
</feature>
<dbReference type="GO" id="GO:0008093">
    <property type="term" value="F:cytoskeletal anchor activity"/>
    <property type="evidence" value="ECO:0007669"/>
    <property type="project" value="TreeGrafter"/>
</dbReference>
<dbReference type="GO" id="GO:1904825">
    <property type="term" value="P:protein localization to microtubule plus-end"/>
    <property type="evidence" value="ECO:0007669"/>
    <property type="project" value="TreeGrafter"/>
</dbReference>
<dbReference type="AlphaFoldDB" id="A0A131YX91"/>
<proteinExistence type="inferred from homology"/>
<keyword evidence="2" id="KW-0963">Cytoplasm</keyword>
<dbReference type="SUPFAM" id="SSF143575">
    <property type="entry name" value="GAS2 domain-like"/>
    <property type="match status" value="1"/>
</dbReference>
<dbReference type="PANTHER" id="PTHR46756">
    <property type="entry name" value="TRANSGELIN"/>
    <property type="match status" value="1"/>
</dbReference>
<dbReference type="GO" id="GO:0005737">
    <property type="term" value="C:cytoplasm"/>
    <property type="evidence" value="ECO:0007669"/>
    <property type="project" value="TreeGrafter"/>
</dbReference>
<dbReference type="CDD" id="cd21268">
    <property type="entry name" value="CH_GAS2L1_2"/>
    <property type="match status" value="1"/>
</dbReference>